<dbReference type="Pfam" id="PF21983">
    <property type="entry name" value="NikA-like"/>
    <property type="match status" value="1"/>
</dbReference>
<reference evidence="2 3" key="1">
    <citation type="submission" date="2018-03" db="EMBL/GenBank/DDBJ databases">
        <title>Bioinformatic expansion and discovery of thiopeptide antibiotics.</title>
        <authorList>
            <person name="Schwalen C.J."/>
            <person name="Hudson G.A."/>
            <person name="Mitchell D.A."/>
        </authorList>
    </citation>
    <scope>NUCLEOTIDE SEQUENCE [LARGE SCALE GENOMIC DNA]</scope>
    <source>
        <strain evidence="2 3">ATCC 21389</strain>
    </source>
</reference>
<name>A0A2V4N750_9ACTN</name>
<feature type="region of interest" description="Disordered" evidence="1">
    <location>
        <begin position="34"/>
        <end position="63"/>
    </location>
</feature>
<accession>A0A2V4N750</accession>
<gene>
    <name evidence="2" type="ORF">C7C46_26990</name>
</gene>
<sequence length="187" mass="19899">MQEEKPTTAPAIAPPAAAADALALTTVSTAAAVSCDQPRPVREAAIATQRRKPKRRPRDAENVKSCKRTVRFNADEDAAIRRHAAAMGISVSAYIARKALAQDTADITTRDEQLDAGIDELAAQRRQLSGVASNVNQLARDFNSGVDLAPGVVRDAMAATMAVLDVTRTAIVQLDAAAMRLAKAKRR</sequence>
<organism evidence="2 3">
    <name type="scientific">Streptomyces tateyamensis</name>
    <dbReference type="NCBI Taxonomy" id="565073"/>
    <lineage>
        <taxon>Bacteria</taxon>
        <taxon>Bacillati</taxon>
        <taxon>Actinomycetota</taxon>
        <taxon>Actinomycetes</taxon>
        <taxon>Kitasatosporales</taxon>
        <taxon>Streptomycetaceae</taxon>
        <taxon>Streptomyces</taxon>
    </lineage>
</organism>
<dbReference type="AlphaFoldDB" id="A0A2V4N750"/>
<proteinExistence type="predicted"/>
<evidence type="ECO:0000313" key="2">
    <source>
        <dbReference type="EMBL" id="PYC71033.1"/>
    </source>
</evidence>
<keyword evidence="3" id="KW-1185">Reference proteome</keyword>
<dbReference type="InterPro" id="IPR053842">
    <property type="entry name" value="NikA-like"/>
</dbReference>
<evidence type="ECO:0000256" key="1">
    <source>
        <dbReference type="SAM" id="MobiDB-lite"/>
    </source>
</evidence>
<protein>
    <submittedName>
        <fullName evidence="2">Uncharacterized protein</fullName>
    </submittedName>
</protein>
<dbReference type="PROSITE" id="PS51257">
    <property type="entry name" value="PROKAR_LIPOPROTEIN"/>
    <property type="match status" value="1"/>
</dbReference>
<comment type="caution">
    <text evidence="2">The sequence shown here is derived from an EMBL/GenBank/DDBJ whole genome shotgun (WGS) entry which is preliminary data.</text>
</comment>
<evidence type="ECO:0000313" key="3">
    <source>
        <dbReference type="Proteomes" id="UP000248039"/>
    </source>
</evidence>
<dbReference type="Proteomes" id="UP000248039">
    <property type="component" value="Unassembled WGS sequence"/>
</dbReference>
<dbReference type="EMBL" id="PYBW01000113">
    <property type="protein sequence ID" value="PYC71033.1"/>
    <property type="molecule type" value="Genomic_DNA"/>
</dbReference>